<geneLocation type="plasmid" evidence="3">
    <name>p5</name>
</geneLocation>
<feature type="region of interest" description="Disordered" evidence="2">
    <location>
        <begin position="485"/>
        <end position="505"/>
    </location>
</feature>
<reference evidence="3" key="1">
    <citation type="submission" date="2022-05" db="EMBL/GenBank/DDBJ databases">
        <title>Draft genome sequences of Clostridium perfringens strains isolated from Peru.</title>
        <authorList>
            <person name="Hurtado R."/>
            <person name="Lima L."/>
            <person name="Sousa T."/>
            <person name="Jaiswal A.K."/>
            <person name="Tiwari S."/>
            <person name="Maturrano L."/>
            <person name="Brenig B."/>
            <person name="Azevedo V."/>
        </authorList>
    </citation>
    <scope>NUCLEOTIDE SEQUENCE</scope>
    <source>
        <strain evidence="3">CP4</strain>
        <plasmid evidence="3">p5</plasmid>
    </source>
</reference>
<organism evidence="3 4">
    <name type="scientific">Enterococcus faecium</name>
    <name type="common">Streptococcus faecium</name>
    <dbReference type="NCBI Taxonomy" id="1352"/>
    <lineage>
        <taxon>Bacteria</taxon>
        <taxon>Bacillati</taxon>
        <taxon>Bacillota</taxon>
        <taxon>Bacilli</taxon>
        <taxon>Lactobacillales</taxon>
        <taxon>Enterococcaceae</taxon>
        <taxon>Enterococcus</taxon>
    </lineage>
</organism>
<accession>A0A9X4B5D9</accession>
<feature type="region of interest" description="Disordered" evidence="2">
    <location>
        <begin position="608"/>
        <end position="684"/>
    </location>
</feature>
<comment type="caution">
    <text evidence="3">The sequence shown here is derived from an EMBL/GenBank/DDBJ whole genome shotgun (WGS) entry which is preliminary data.</text>
</comment>
<dbReference type="EMBL" id="JAMWMK010000149">
    <property type="protein sequence ID" value="MDC4249361.1"/>
    <property type="molecule type" value="Genomic_DNA"/>
</dbReference>
<feature type="compositionally biased region" description="Polar residues" evidence="2">
    <location>
        <begin position="640"/>
        <end position="651"/>
    </location>
</feature>
<name>A0A9X4B5D9_ENTFC</name>
<dbReference type="AlphaFoldDB" id="A0A9X4B5D9"/>
<dbReference type="RefSeq" id="WP_272471627.1">
    <property type="nucleotide sequence ID" value="NZ_JAMWMK010000149.1"/>
</dbReference>
<feature type="coiled-coil region" evidence="1">
    <location>
        <begin position="325"/>
        <end position="419"/>
    </location>
</feature>
<proteinExistence type="predicted"/>
<feature type="compositionally biased region" description="Polar residues" evidence="2">
    <location>
        <begin position="608"/>
        <end position="617"/>
    </location>
</feature>
<gene>
    <name evidence="3" type="ORF">M3X98_15650</name>
</gene>
<sequence length="684" mass="79834">MYFTIAGNTKTDKELIKKATKEVGKRTSFLPKTIKYSVIETEEQLHVLGKVLEQESQSSVKLALTLHDTEGKIEKAGTEYVFGPLDYQISEGFYPTLMDLIRLDVFKETDETMSVEESYRNEKLLQVLEELESDQRKANQVSEVEAKEEVPWERPIFPKKESKEKGEGFAGEQADIPTQKSIFEEENEVMDQLEVDPFEETMEETTEVESDPVEANEEPTWTEEDSKEYIEPLISEEVEKNETEIQKATVFDYILDQYPPEYEWMKEKNQLFLNELYSKYQLPQTYQAFLESKEELISQGKGTLLEQLESVQSTNWHELAQEDLLAIFEERQQETDQEINEYATEQSSNWERTKEELNKEEQQVIEEEVQKIKERYEKKRDNAYSLCVEKINNFTKTNQEALSKEKENLLKERIRERKEEFYQGLRTDKLKISKELNEQLTKLYQITTEVLTEKHEQIQQELQIQIPKWKKEYEIQQKELKEQEEKQRQKEKEREELELKKREQDLAEQQMAIEKQRLEQEKEKEAAARKERQEQMDTLRQVQLNYLAQPQPTPSVAAVQTPMSNQTNLTPSPQRSFNGWMVGCIASLSLLLGGGTVFAFNHINQSSQADSVATTASIKEEAQEQARKEYEQQLEELLKRTNQSTTESSVENSKESDPSKAKEGSSDSTVQSNTSESSESNEVK</sequence>
<feature type="compositionally biased region" description="Basic and acidic residues" evidence="2">
    <location>
        <begin position="618"/>
        <end position="639"/>
    </location>
</feature>
<keyword evidence="1" id="KW-0175">Coiled coil</keyword>
<evidence type="ECO:0000313" key="3">
    <source>
        <dbReference type="EMBL" id="MDC4249361.1"/>
    </source>
</evidence>
<keyword evidence="3" id="KW-0614">Plasmid</keyword>
<protein>
    <submittedName>
        <fullName evidence="3">Uncharacterized protein</fullName>
    </submittedName>
</protein>
<evidence type="ECO:0000256" key="2">
    <source>
        <dbReference type="SAM" id="MobiDB-lite"/>
    </source>
</evidence>
<feature type="compositionally biased region" description="Low complexity" evidence="2">
    <location>
        <begin position="666"/>
        <end position="684"/>
    </location>
</feature>
<dbReference type="Proteomes" id="UP001141166">
    <property type="component" value="Unassembled WGS sequence"/>
</dbReference>
<evidence type="ECO:0000313" key="4">
    <source>
        <dbReference type="Proteomes" id="UP001141166"/>
    </source>
</evidence>
<feature type="region of interest" description="Disordered" evidence="2">
    <location>
        <begin position="203"/>
        <end position="226"/>
    </location>
</feature>
<feature type="compositionally biased region" description="Basic and acidic residues" evidence="2">
    <location>
        <begin position="652"/>
        <end position="665"/>
    </location>
</feature>
<evidence type="ECO:0000256" key="1">
    <source>
        <dbReference type="SAM" id="Coils"/>
    </source>
</evidence>